<evidence type="ECO:0000256" key="3">
    <source>
        <dbReference type="SAM" id="SignalP"/>
    </source>
</evidence>
<gene>
    <name evidence="4" type="ORF">CVS47_01760</name>
</gene>
<dbReference type="GO" id="GO:0016787">
    <property type="term" value="F:hydrolase activity"/>
    <property type="evidence" value="ECO:0007669"/>
    <property type="project" value="UniProtKB-KW"/>
</dbReference>
<dbReference type="CDD" id="cd05829">
    <property type="entry name" value="Sortase_F"/>
    <property type="match status" value="1"/>
</dbReference>
<dbReference type="Proteomes" id="UP000276888">
    <property type="component" value="Chromosome"/>
</dbReference>
<reference evidence="4 5" key="1">
    <citation type="submission" date="2018-08" db="EMBL/GenBank/DDBJ databases">
        <title>Microbacterium lemovicicum sp. nov., a bacterium isolated from a natural uranium-rich soil.</title>
        <authorList>
            <person name="ORTET P."/>
        </authorList>
    </citation>
    <scope>NUCLEOTIDE SEQUENCE [LARGE SCALE GENOMIC DNA]</scope>
    <source>
        <strain evidence="4 5">Viu22</strain>
    </source>
</reference>
<dbReference type="RefSeq" id="WP_241240080.1">
    <property type="nucleotide sequence ID" value="NZ_CP031423.1"/>
</dbReference>
<organism evidence="4 5">
    <name type="scientific">Microbacterium lemovicicum</name>
    <dbReference type="NCBI Taxonomy" id="1072463"/>
    <lineage>
        <taxon>Bacteria</taxon>
        <taxon>Bacillati</taxon>
        <taxon>Actinomycetota</taxon>
        <taxon>Actinomycetes</taxon>
        <taxon>Micrococcales</taxon>
        <taxon>Microbacteriaceae</taxon>
        <taxon>Microbacterium</taxon>
    </lineage>
</organism>
<sequence>MKRFLPVVLAALLLAGCSTPAPPATAPVETAAPTPTPSPTPTVRPTATVDVPRTAATAAPVAASDPPAGVAIEALGIDVPIVPVGVDGTGFMEIPEDPAIGGWYRFGPEPSTGAGNTVIAAHIDSPDYPIGPFASLRDAPEGAEVRVTSAAGVESRWAVETVTYYAKTDLDTDMLFARTGPASLVLVTCGGEFDASTGHYRDNVVLVATPMS</sequence>
<dbReference type="AlphaFoldDB" id="A0A3Q9J3M7"/>
<name>A0A3Q9J3M7_9MICO</name>
<dbReference type="InterPro" id="IPR005754">
    <property type="entry name" value="Sortase"/>
</dbReference>
<dbReference type="EMBL" id="CP031423">
    <property type="protein sequence ID" value="AZS37130.1"/>
    <property type="molecule type" value="Genomic_DNA"/>
</dbReference>
<feature type="region of interest" description="Disordered" evidence="2">
    <location>
        <begin position="23"/>
        <end position="46"/>
    </location>
</feature>
<proteinExistence type="predicted"/>
<protein>
    <recommendedName>
        <fullName evidence="6">Sortase family protein</fullName>
    </recommendedName>
</protein>
<evidence type="ECO:0008006" key="6">
    <source>
        <dbReference type="Google" id="ProtNLM"/>
    </source>
</evidence>
<dbReference type="InterPro" id="IPR042001">
    <property type="entry name" value="Sortase_F"/>
</dbReference>
<keyword evidence="1" id="KW-0378">Hydrolase</keyword>
<dbReference type="Pfam" id="PF04203">
    <property type="entry name" value="Sortase"/>
    <property type="match status" value="1"/>
</dbReference>
<evidence type="ECO:0000313" key="4">
    <source>
        <dbReference type="EMBL" id="AZS37130.1"/>
    </source>
</evidence>
<evidence type="ECO:0000256" key="1">
    <source>
        <dbReference type="ARBA" id="ARBA00022801"/>
    </source>
</evidence>
<keyword evidence="5" id="KW-1185">Reference proteome</keyword>
<keyword evidence="3" id="KW-0732">Signal</keyword>
<dbReference type="KEGG" id="mlv:CVS47_01760"/>
<dbReference type="Gene3D" id="2.40.260.10">
    <property type="entry name" value="Sortase"/>
    <property type="match status" value="1"/>
</dbReference>
<evidence type="ECO:0000256" key="2">
    <source>
        <dbReference type="SAM" id="MobiDB-lite"/>
    </source>
</evidence>
<dbReference type="InterPro" id="IPR023365">
    <property type="entry name" value="Sortase_dom-sf"/>
</dbReference>
<feature type="signal peptide" evidence="3">
    <location>
        <begin position="1"/>
        <end position="26"/>
    </location>
</feature>
<dbReference type="SUPFAM" id="SSF63817">
    <property type="entry name" value="Sortase"/>
    <property type="match status" value="1"/>
</dbReference>
<evidence type="ECO:0000313" key="5">
    <source>
        <dbReference type="Proteomes" id="UP000276888"/>
    </source>
</evidence>
<dbReference type="PROSITE" id="PS51257">
    <property type="entry name" value="PROKAR_LIPOPROTEIN"/>
    <property type="match status" value="1"/>
</dbReference>
<accession>A0A3Q9J3M7</accession>
<feature type="chain" id="PRO_5018620402" description="Sortase family protein" evidence="3">
    <location>
        <begin position="27"/>
        <end position="212"/>
    </location>
</feature>